<organism evidence="1 2">
    <name type="scientific">Plasmopara halstedii</name>
    <name type="common">Downy mildew of sunflower</name>
    <dbReference type="NCBI Taxonomy" id="4781"/>
    <lineage>
        <taxon>Eukaryota</taxon>
        <taxon>Sar</taxon>
        <taxon>Stramenopiles</taxon>
        <taxon>Oomycota</taxon>
        <taxon>Peronosporomycetes</taxon>
        <taxon>Peronosporales</taxon>
        <taxon>Peronosporaceae</taxon>
        <taxon>Plasmopara</taxon>
    </lineage>
</organism>
<evidence type="ECO:0000313" key="1">
    <source>
        <dbReference type="EMBL" id="CEG50115.1"/>
    </source>
</evidence>
<dbReference type="Proteomes" id="UP000054928">
    <property type="component" value="Unassembled WGS sequence"/>
</dbReference>
<accession>A0A0N7L8K3</accession>
<dbReference type="RefSeq" id="XP_024586484.1">
    <property type="nucleotide sequence ID" value="XM_024721380.1"/>
</dbReference>
<keyword evidence="2" id="KW-1185">Reference proteome</keyword>
<reference evidence="2" key="1">
    <citation type="submission" date="2014-09" db="EMBL/GenBank/DDBJ databases">
        <authorList>
            <person name="Sharma Rahul"/>
            <person name="Thines Marco"/>
        </authorList>
    </citation>
    <scope>NUCLEOTIDE SEQUENCE [LARGE SCALE GENOMIC DNA]</scope>
</reference>
<dbReference type="EMBL" id="CCYD01003101">
    <property type="protein sequence ID" value="CEG50115.1"/>
    <property type="molecule type" value="Genomic_DNA"/>
</dbReference>
<dbReference type="GeneID" id="36402896"/>
<evidence type="ECO:0000313" key="2">
    <source>
        <dbReference type="Proteomes" id="UP000054928"/>
    </source>
</evidence>
<name>A0A0N7L8K3_PLAHL</name>
<dbReference type="AlphaFoldDB" id="A0A0N7L8K3"/>
<proteinExistence type="predicted"/>
<protein>
    <submittedName>
        <fullName evidence="1">Uncharacterized protein</fullName>
    </submittedName>
</protein>
<sequence length="175" mass="19384">MVGITLPVTMITTCSEIEVDVLMRSRQHRLSGQVRAMYEKAEAAKAIVISVSTDILTYLLTWGRLHVCGAGSINLILENGNTAFVKDVLYVYGLDHKVKLNSQHKIEKAEHTDFASTNPIAGRIPRLPSLSPSEDLLRGCICGKMTTAKFVTKDNDVVNTAAPLEQMWFDGFNWC</sequence>